<dbReference type="GO" id="GO:0005634">
    <property type="term" value="C:nucleus"/>
    <property type="evidence" value="ECO:0007669"/>
    <property type="project" value="UniProtKB-SubCell"/>
</dbReference>
<dbReference type="FunFam" id="1.10.10.10:FF:000003">
    <property type="entry name" value="Paired box protein Pax-6"/>
    <property type="match status" value="1"/>
</dbReference>
<dbReference type="SUPFAM" id="SSF46689">
    <property type="entry name" value="Homeodomain-like"/>
    <property type="match status" value="1"/>
</dbReference>
<dbReference type="InterPro" id="IPR036388">
    <property type="entry name" value="WH-like_DNA-bd_sf"/>
</dbReference>
<evidence type="ECO:0000256" key="1">
    <source>
        <dbReference type="ARBA" id="ARBA00004123"/>
    </source>
</evidence>
<evidence type="ECO:0000256" key="5">
    <source>
        <dbReference type="ARBA" id="ARBA00023125"/>
    </source>
</evidence>
<comment type="subcellular location">
    <subcellularLocation>
        <location evidence="1">Nucleus</location>
    </subcellularLocation>
</comment>
<comment type="caution">
    <text evidence="10">The sequence shown here is derived from an EMBL/GenBank/DDBJ whole genome shotgun (WGS) entry which is preliminary data.</text>
</comment>
<name>A0A7K9Z6T3_9CORV</name>
<dbReference type="SMART" id="SM00351">
    <property type="entry name" value="PAX"/>
    <property type="match status" value="1"/>
</dbReference>
<proteinExistence type="predicted"/>
<keyword evidence="5" id="KW-0238">DNA-binding</keyword>
<feature type="compositionally biased region" description="Polar residues" evidence="8">
    <location>
        <begin position="130"/>
        <end position="148"/>
    </location>
</feature>
<evidence type="ECO:0000259" key="9">
    <source>
        <dbReference type="PROSITE" id="PS51057"/>
    </source>
</evidence>
<dbReference type="AlphaFoldDB" id="A0A7K9Z6T3"/>
<dbReference type="InterPro" id="IPR043182">
    <property type="entry name" value="PAIRED_DNA-bd_dom"/>
</dbReference>
<keyword evidence="6" id="KW-0804">Transcription</keyword>
<evidence type="ECO:0000313" key="11">
    <source>
        <dbReference type="Proteomes" id="UP000537234"/>
    </source>
</evidence>
<dbReference type="Proteomes" id="UP000537234">
    <property type="component" value="Unassembled WGS sequence"/>
</dbReference>
<dbReference type="PROSITE" id="PS00034">
    <property type="entry name" value="PAIRED_1"/>
    <property type="match status" value="1"/>
</dbReference>
<dbReference type="PROSITE" id="PS51057">
    <property type="entry name" value="PAIRED_2"/>
    <property type="match status" value="1"/>
</dbReference>
<organism evidence="10 11">
    <name type="scientific">Dicrurus megarhynchus</name>
    <dbReference type="NCBI Taxonomy" id="450177"/>
    <lineage>
        <taxon>Eukaryota</taxon>
        <taxon>Metazoa</taxon>
        <taxon>Chordata</taxon>
        <taxon>Craniata</taxon>
        <taxon>Vertebrata</taxon>
        <taxon>Euteleostomi</taxon>
        <taxon>Archelosauria</taxon>
        <taxon>Archosauria</taxon>
        <taxon>Dinosauria</taxon>
        <taxon>Saurischia</taxon>
        <taxon>Theropoda</taxon>
        <taxon>Coelurosauria</taxon>
        <taxon>Aves</taxon>
        <taxon>Neognathae</taxon>
        <taxon>Neoaves</taxon>
        <taxon>Telluraves</taxon>
        <taxon>Australaves</taxon>
        <taxon>Passeriformes</taxon>
        <taxon>Corvoidea</taxon>
        <taxon>Dicruridae</taxon>
        <taxon>Dicrurus</taxon>
    </lineage>
</organism>
<feature type="non-terminal residue" evidence="10">
    <location>
        <position position="420"/>
    </location>
</feature>
<evidence type="ECO:0000256" key="3">
    <source>
        <dbReference type="ARBA" id="ARBA00022724"/>
    </source>
</evidence>
<dbReference type="InterPro" id="IPR022130">
    <property type="entry name" value="Pax2_C"/>
</dbReference>
<dbReference type="PANTHER" id="PTHR45636">
    <property type="entry name" value="PAIRED BOX PROTEIN PAX-6-RELATED-RELATED"/>
    <property type="match status" value="1"/>
</dbReference>
<feature type="domain" description="Paired" evidence="9">
    <location>
        <begin position="5"/>
        <end position="131"/>
    </location>
</feature>
<evidence type="ECO:0000256" key="7">
    <source>
        <dbReference type="ARBA" id="ARBA00023242"/>
    </source>
</evidence>
<dbReference type="GO" id="GO:0000981">
    <property type="term" value="F:DNA-binding transcription factor activity, RNA polymerase II-specific"/>
    <property type="evidence" value="ECO:0007669"/>
    <property type="project" value="TreeGrafter"/>
</dbReference>
<evidence type="ECO:0000256" key="2">
    <source>
        <dbReference type="ARBA" id="ARBA00022473"/>
    </source>
</evidence>
<dbReference type="FunFam" id="1.10.10.10:FF:000013">
    <property type="entry name" value="Paired box 8 isoform 1"/>
    <property type="match status" value="1"/>
</dbReference>
<evidence type="ECO:0000256" key="4">
    <source>
        <dbReference type="ARBA" id="ARBA00023015"/>
    </source>
</evidence>
<dbReference type="CDD" id="cd00131">
    <property type="entry name" value="PAX"/>
    <property type="match status" value="1"/>
</dbReference>
<evidence type="ECO:0000256" key="6">
    <source>
        <dbReference type="ARBA" id="ARBA00023163"/>
    </source>
</evidence>
<dbReference type="PANTHER" id="PTHR45636:SF20">
    <property type="entry name" value="PAIRED BOX PROTEIN PAX-5"/>
    <property type="match status" value="1"/>
</dbReference>
<dbReference type="Gene3D" id="1.10.10.10">
    <property type="entry name" value="Winged helix-like DNA-binding domain superfamily/Winged helix DNA-binding domain"/>
    <property type="match status" value="2"/>
</dbReference>
<dbReference type="PRINTS" id="PR00027">
    <property type="entry name" value="PAIREDBOX"/>
</dbReference>
<dbReference type="InterPro" id="IPR043565">
    <property type="entry name" value="PAX_fam"/>
</dbReference>
<accession>A0A7K9Z6T3</accession>
<feature type="region of interest" description="Disordered" evidence="8">
    <location>
        <begin position="130"/>
        <end position="149"/>
    </location>
</feature>
<protein>
    <submittedName>
        <fullName evidence="10">PAX5 protein</fullName>
    </submittedName>
</protein>
<keyword evidence="7" id="KW-0539">Nucleus</keyword>
<feature type="region of interest" description="Disordered" evidence="8">
    <location>
        <begin position="170"/>
        <end position="206"/>
    </location>
</feature>
<reference evidence="10 11" key="1">
    <citation type="submission" date="2019-09" db="EMBL/GenBank/DDBJ databases">
        <title>Bird 10,000 Genomes (B10K) Project - Family phase.</title>
        <authorList>
            <person name="Zhang G."/>
        </authorList>
    </citation>
    <scope>NUCLEOTIDE SEQUENCE [LARGE SCALE GENOMIC DNA]</scope>
    <source>
        <strain evidence="10">B10K-DU-001-48</strain>
        <tissue evidence="10">Muscle</tissue>
    </source>
</reference>
<dbReference type="Pfam" id="PF00292">
    <property type="entry name" value="PAX"/>
    <property type="match status" value="1"/>
</dbReference>
<feature type="non-terminal residue" evidence="10">
    <location>
        <position position="1"/>
    </location>
</feature>
<evidence type="ECO:0000313" key="10">
    <source>
        <dbReference type="EMBL" id="NXJ18052.1"/>
    </source>
</evidence>
<dbReference type="InterPro" id="IPR001523">
    <property type="entry name" value="Paired_dom"/>
</dbReference>
<dbReference type="InterPro" id="IPR009057">
    <property type="entry name" value="Homeodomain-like_sf"/>
</dbReference>
<sequence length="420" mass="44813">LCVSGHGGVNQLGGVFVNGRPLPDVVRQRIVELAHQGVRPCDISRQLRVSHGCVSKILGRYYETGSIKPGVIGGSKPKVATPKVVEKIAEYKRQNPTMFAWEIRDRLLAERVCDNDTVPSVSSINRIIRTKVQQPPNQQVPASSHSIASTGSVTQVSSVTTDSAGSSYSISGILGIASPGTESNKRKRDEGIQESPVPNGHSLPSRDFLRKQMRGDLFTQQQLEVLDRVFERQHYSDIFTTTEPIKPEQATEYSAMASLAGGLDDMKANITSPTSADLGASVPGPQSYPIVTGPFPTAHVTAQHTPGSGSPTHGGWDIRSSAVSDALHEVAVVADGGSGAISVLFLTHFLSAWEGPRGRELASTTLPGYPPHVPPAGQGSYSAPALTGMVPGSEFSGTPYSHPQYSTYNDSWRFPNPGLL</sequence>
<keyword evidence="2" id="KW-0217">Developmental protein</keyword>
<dbReference type="EMBL" id="VXAD01001033">
    <property type="protein sequence ID" value="NXJ18052.1"/>
    <property type="molecule type" value="Genomic_DNA"/>
</dbReference>
<keyword evidence="11" id="KW-1185">Reference proteome</keyword>
<gene>
    <name evidence="10" type="primary">Pax5</name>
    <name evidence="10" type="ORF">DICMEG_R07498</name>
</gene>
<keyword evidence="4" id="KW-0805">Transcription regulation</keyword>
<dbReference type="GO" id="GO:0000978">
    <property type="term" value="F:RNA polymerase II cis-regulatory region sequence-specific DNA binding"/>
    <property type="evidence" value="ECO:0007669"/>
    <property type="project" value="TreeGrafter"/>
</dbReference>
<dbReference type="Pfam" id="PF12403">
    <property type="entry name" value="Pax2_C"/>
    <property type="match status" value="1"/>
</dbReference>
<keyword evidence="3" id="KW-0563">Paired box</keyword>
<evidence type="ECO:0000256" key="8">
    <source>
        <dbReference type="SAM" id="MobiDB-lite"/>
    </source>
</evidence>